<proteinExistence type="predicted"/>
<dbReference type="AlphaFoldDB" id="A0A060WV71"/>
<evidence type="ECO:0000313" key="2">
    <source>
        <dbReference type="EMBL" id="CDQ68510.1"/>
    </source>
</evidence>
<dbReference type="Proteomes" id="UP000193380">
    <property type="component" value="Unassembled WGS sequence"/>
</dbReference>
<evidence type="ECO:0000256" key="1">
    <source>
        <dbReference type="SAM" id="MobiDB-lite"/>
    </source>
</evidence>
<protein>
    <recommendedName>
        <fullName evidence="4">SGNH hydrolase-type esterase domain-containing protein</fullName>
    </recommendedName>
</protein>
<sequence length="250" mass="27390">MLQAQLQTQSLGKDNLSVGKDETASVPPISTDSSINHLKQSPQPDNFLKASGRKCCWNAQLVSLIQPKETFNRFQRVGVRGRAISPPPVTGSETPKPPTISSDKLKTLVIGDSITRSIRHKNNNPAIKQCLPGGGPTNVKANLKTVLAKAKTGECREDRDIVIHFGTNDVGMKQSEVTKHNIASACKLAGKMCWHQVIVSGLLPVRGSDELKSRVSQLNRWLIMFFCPSQKIEFVDNCPSFCQRTADLST</sequence>
<feature type="compositionally biased region" description="Polar residues" evidence="1">
    <location>
        <begin position="1"/>
        <end position="12"/>
    </location>
</feature>
<dbReference type="SUPFAM" id="SSF52266">
    <property type="entry name" value="SGNH hydrolase"/>
    <property type="match status" value="1"/>
</dbReference>
<dbReference type="PaxDb" id="8022-A0A060WV71"/>
<evidence type="ECO:0008006" key="4">
    <source>
        <dbReference type="Google" id="ProtNLM"/>
    </source>
</evidence>
<dbReference type="Gene3D" id="3.40.50.12690">
    <property type="match status" value="1"/>
</dbReference>
<dbReference type="Gene3D" id="3.40.50.12700">
    <property type="match status" value="1"/>
</dbReference>
<gene>
    <name evidence="2" type="ORF">GSONMT00031424001</name>
</gene>
<reference evidence="2" key="1">
    <citation type="journal article" date="2014" name="Nat. Commun.">
        <title>The rainbow trout genome provides novel insights into evolution after whole-genome duplication in vertebrates.</title>
        <authorList>
            <person name="Berthelot C."/>
            <person name="Brunet F."/>
            <person name="Chalopin D."/>
            <person name="Juanchich A."/>
            <person name="Bernard M."/>
            <person name="Noel B."/>
            <person name="Bento P."/>
            <person name="Da Silva C."/>
            <person name="Labadie K."/>
            <person name="Alberti A."/>
            <person name="Aury J.M."/>
            <person name="Louis A."/>
            <person name="Dehais P."/>
            <person name="Bardou P."/>
            <person name="Montfort J."/>
            <person name="Klopp C."/>
            <person name="Cabau C."/>
            <person name="Gaspin C."/>
            <person name="Thorgaard G.H."/>
            <person name="Boussaha M."/>
            <person name="Quillet E."/>
            <person name="Guyomard R."/>
            <person name="Galiana D."/>
            <person name="Bobe J."/>
            <person name="Volff J.N."/>
            <person name="Genet C."/>
            <person name="Wincker P."/>
            <person name="Jaillon O."/>
            <person name="Roest Crollius H."/>
            <person name="Guiguen Y."/>
        </authorList>
    </citation>
    <scope>NUCLEOTIDE SEQUENCE [LARGE SCALE GENOMIC DNA]</scope>
</reference>
<organism evidence="2 3">
    <name type="scientific">Oncorhynchus mykiss</name>
    <name type="common">Rainbow trout</name>
    <name type="synonym">Salmo gairdneri</name>
    <dbReference type="NCBI Taxonomy" id="8022"/>
    <lineage>
        <taxon>Eukaryota</taxon>
        <taxon>Metazoa</taxon>
        <taxon>Chordata</taxon>
        <taxon>Craniata</taxon>
        <taxon>Vertebrata</taxon>
        <taxon>Euteleostomi</taxon>
        <taxon>Actinopterygii</taxon>
        <taxon>Neopterygii</taxon>
        <taxon>Teleostei</taxon>
        <taxon>Protacanthopterygii</taxon>
        <taxon>Salmoniformes</taxon>
        <taxon>Salmonidae</taxon>
        <taxon>Salmoninae</taxon>
        <taxon>Oncorhynchus</taxon>
    </lineage>
</organism>
<feature type="region of interest" description="Disordered" evidence="1">
    <location>
        <begin position="1"/>
        <end position="43"/>
    </location>
</feature>
<accession>A0A060WV71</accession>
<evidence type="ECO:0000313" key="3">
    <source>
        <dbReference type="Proteomes" id="UP000193380"/>
    </source>
</evidence>
<feature type="compositionally biased region" description="Polar residues" evidence="1">
    <location>
        <begin position="28"/>
        <end position="43"/>
    </location>
</feature>
<name>A0A060WV71_ONCMY</name>
<feature type="region of interest" description="Disordered" evidence="1">
    <location>
        <begin position="82"/>
        <end position="102"/>
    </location>
</feature>
<reference evidence="2" key="2">
    <citation type="submission" date="2014-03" db="EMBL/GenBank/DDBJ databases">
        <authorList>
            <person name="Genoscope - CEA"/>
        </authorList>
    </citation>
    <scope>NUCLEOTIDE SEQUENCE</scope>
</reference>
<dbReference type="EMBL" id="FR904631">
    <property type="protein sequence ID" value="CDQ68510.1"/>
    <property type="molecule type" value="Genomic_DNA"/>
</dbReference>
<dbReference type="STRING" id="8022.A0A060WV71"/>